<dbReference type="SUPFAM" id="SSF53927">
    <property type="entry name" value="Cytidine deaminase-like"/>
    <property type="match status" value="2"/>
</dbReference>
<sequence>MQVTGLLAELKRQGGIASEQQFKELQQELGSSFKDTINWLLAQTQTWAVAPISSFHVAALVKAKNSQGDVFYAVGVNVELAGLGLEVSTHAEQCALHNAWLHGAAQIEHIYISAAPCGHCRQFINEFKGAKNIAITIGDKSTTLNELLPQAFGPVDLGVEQPLLGNAASHHDESRSLHHHFAQSYAPYSGGKAAVAIEYAGATYFGRYMENAAFNPSFSPMQAALSQIVLANQEVDFSAITAVTLLEQQAGKSHLGASKTVLAQLAPHAQFNYELLSSSCAPAIT</sequence>
<proteinExistence type="inferred from homology"/>
<dbReference type="Proteomes" id="UP000305874">
    <property type="component" value="Unassembled WGS sequence"/>
</dbReference>
<evidence type="ECO:0000256" key="7">
    <source>
        <dbReference type="PIRSR" id="PIRSR006334-2"/>
    </source>
</evidence>
<name>A0A5S3Z278_9GAMM</name>
<feature type="binding site" evidence="7">
    <location>
        <begin position="77"/>
        <end position="79"/>
    </location>
    <ligand>
        <name>substrate</name>
    </ligand>
</feature>
<dbReference type="CDD" id="cd01283">
    <property type="entry name" value="cytidine_deaminase"/>
    <property type="match status" value="1"/>
</dbReference>
<comment type="similarity">
    <text evidence="1">Belongs to the cytidine and deoxycytidylate deaminase family.</text>
</comment>
<gene>
    <name evidence="10" type="ORF">CWC05_17235</name>
</gene>
<feature type="binding site" evidence="8">
    <location>
        <position position="90"/>
    </location>
    <ligand>
        <name>Zn(2+)</name>
        <dbReference type="ChEBI" id="CHEBI:29105"/>
        <note>catalytic</note>
    </ligand>
</feature>
<dbReference type="PIRSF" id="PIRSF006334">
    <property type="entry name" value="Cdd_plus_pseudo"/>
    <property type="match status" value="1"/>
</dbReference>
<accession>A0A5S3Z278</accession>
<feature type="domain" description="CMP/dCMP-type deaminase" evidence="9">
    <location>
        <begin position="168"/>
        <end position="285"/>
    </location>
</feature>
<comment type="caution">
    <text evidence="10">The sequence shown here is derived from an EMBL/GenBank/DDBJ whole genome shotgun (WGS) entry which is preliminary data.</text>
</comment>
<dbReference type="GO" id="GO:0004126">
    <property type="term" value="F:cytidine deaminase activity"/>
    <property type="evidence" value="ECO:0007669"/>
    <property type="project" value="InterPro"/>
</dbReference>
<evidence type="ECO:0000256" key="3">
    <source>
        <dbReference type="ARBA" id="ARBA00022723"/>
    </source>
</evidence>
<reference evidence="11" key="2">
    <citation type="submission" date="2019-06" db="EMBL/GenBank/DDBJ databases">
        <title>Co-occurence of chitin degradation, pigmentation and bioactivity in marine Pseudoalteromonas.</title>
        <authorList>
            <person name="Sonnenschein E.C."/>
            <person name="Bech P.K."/>
        </authorList>
    </citation>
    <scope>NUCLEOTIDE SEQUENCE [LARGE SCALE GENOMIC DNA]</scope>
    <source>
        <strain evidence="11">S2897</strain>
    </source>
</reference>
<feature type="domain" description="CMP/dCMP-type deaminase" evidence="9">
    <location>
        <begin position="32"/>
        <end position="155"/>
    </location>
</feature>
<protein>
    <submittedName>
        <fullName evidence="10">Cytidine deaminase</fullName>
    </submittedName>
</protein>
<evidence type="ECO:0000259" key="9">
    <source>
        <dbReference type="PROSITE" id="PS51747"/>
    </source>
</evidence>
<dbReference type="PANTHER" id="PTHR11644:SF2">
    <property type="entry name" value="CYTIDINE DEAMINASE"/>
    <property type="match status" value="1"/>
</dbReference>
<dbReference type="InterPro" id="IPR016193">
    <property type="entry name" value="Cytidine_deaminase-like"/>
</dbReference>
<dbReference type="NCBIfam" id="NF006537">
    <property type="entry name" value="PRK09027.1"/>
    <property type="match status" value="1"/>
</dbReference>
<keyword evidence="3 8" id="KW-0479">Metal-binding</keyword>
<dbReference type="AlphaFoldDB" id="A0A5S3Z278"/>
<evidence type="ECO:0000256" key="6">
    <source>
        <dbReference type="PIRSR" id="PIRSR006334-1"/>
    </source>
</evidence>
<evidence type="ECO:0000256" key="4">
    <source>
        <dbReference type="ARBA" id="ARBA00022801"/>
    </source>
</evidence>
<keyword evidence="5 8" id="KW-0862">Zinc</keyword>
<organism evidence="10 11">
    <name type="scientific">Pseudoalteromonas ruthenica</name>
    <dbReference type="NCBI Taxonomy" id="151081"/>
    <lineage>
        <taxon>Bacteria</taxon>
        <taxon>Pseudomonadati</taxon>
        <taxon>Pseudomonadota</taxon>
        <taxon>Gammaproteobacteria</taxon>
        <taxon>Alteromonadales</taxon>
        <taxon>Pseudoalteromonadaceae</taxon>
        <taxon>Pseudoalteromonas</taxon>
    </lineage>
</organism>
<dbReference type="Gene3D" id="3.40.140.10">
    <property type="entry name" value="Cytidine Deaminase, domain 2"/>
    <property type="match status" value="2"/>
</dbReference>
<dbReference type="PROSITE" id="PS00903">
    <property type="entry name" value="CYT_DCMP_DEAMINASES_1"/>
    <property type="match status" value="1"/>
</dbReference>
<dbReference type="EMBL" id="PNCG01000021">
    <property type="protein sequence ID" value="TMP85656.1"/>
    <property type="molecule type" value="Genomic_DNA"/>
</dbReference>
<dbReference type="RefSeq" id="WP_138548953.1">
    <property type="nucleotide sequence ID" value="NZ_PNCG01000021.1"/>
</dbReference>
<evidence type="ECO:0000256" key="8">
    <source>
        <dbReference type="PIRSR" id="PIRSR006334-3"/>
    </source>
</evidence>
<dbReference type="InterPro" id="IPR016192">
    <property type="entry name" value="APOBEC/CMP_deaminase_Zn-bd"/>
</dbReference>
<dbReference type="InterPro" id="IPR013171">
    <property type="entry name" value="Cyd/dCyd_deaminase_Zn-bd"/>
</dbReference>
<comment type="cofactor">
    <cofactor evidence="8">
        <name>Zn(2+)</name>
        <dbReference type="ChEBI" id="CHEBI:29105"/>
    </cofactor>
    <text evidence="8">Binds 1 zinc ion.</text>
</comment>
<feature type="binding site" evidence="8">
    <location>
        <position position="117"/>
    </location>
    <ligand>
        <name>Zn(2+)</name>
        <dbReference type="ChEBI" id="CHEBI:29105"/>
        <note>catalytic</note>
    </ligand>
</feature>
<evidence type="ECO:0000256" key="2">
    <source>
        <dbReference type="ARBA" id="ARBA00011738"/>
    </source>
</evidence>
<dbReference type="GO" id="GO:0072527">
    <property type="term" value="P:pyrimidine-containing compound metabolic process"/>
    <property type="evidence" value="ECO:0007669"/>
    <property type="project" value="UniProtKB-ARBA"/>
</dbReference>
<comment type="subunit">
    <text evidence="2">Homodimer.</text>
</comment>
<keyword evidence="4" id="KW-0378">Hydrolase</keyword>
<dbReference type="GO" id="GO:0005829">
    <property type="term" value="C:cytosol"/>
    <property type="evidence" value="ECO:0007669"/>
    <property type="project" value="TreeGrafter"/>
</dbReference>
<evidence type="ECO:0000256" key="1">
    <source>
        <dbReference type="ARBA" id="ARBA00006576"/>
    </source>
</evidence>
<reference evidence="10 11" key="1">
    <citation type="submission" date="2017-12" db="EMBL/GenBank/DDBJ databases">
        <authorList>
            <person name="Paulsen S."/>
            <person name="Gram L.K."/>
        </authorList>
    </citation>
    <scope>NUCLEOTIDE SEQUENCE [LARGE SCALE GENOMIC DNA]</scope>
    <source>
        <strain evidence="10 11">S2897</strain>
    </source>
</reference>
<dbReference type="InterPro" id="IPR002125">
    <property type="entry name" value="CMP_dCMP_dom"/>
</dbReference>
<dbReference type="PROSITE" id="PS51747">
    <property type="entry name" value="CYT_DCMP_DEAMINASES_2"/>
    <property type="match status" value="2"/>
</dbReference>
<dbReference type="GO" id="GO:0055086">
    <property type="term" value="P:nucleobase-containing small molecule metabolic process"/>
    <property type="evidence" value="ECO:0007669"/>
    <property type="project" value="UniProtKB-ARBA"/>
</dbReference>
<feature type="active site" description="Proton donor" evidence="6">
    <location>
        <position position="92"/>
    </location>
</feature>
<dbReference type="InterPro" id="IPR050202">
    <property type="entry name" value="Cyt/Deoxycyt_deaminase"/>
</dbReference>
<feature type="binding site" evidence="8">
    <location>
        <position position="120"/>
    </location>
    <ligand>
        <name>Zn(2+)</name>
        <dbReference type="ChEBI" id="CHEBI:29105"/>
        <note>catalytic</note>
    </ligand>
</feature>
<dbReference type="GO" id="GO:0008270">
    <property type="term" value="F:zinc ion binding"/>
    <property type="evidence" value="ECO:0007669"/>
    <property type="project" value="InterPro"/>
</dbReference>
<evidence type="ECO:0000313" key="11">
    <source>
        <dbReference type="Proteomes" id="UP000305874"/>
    </source>
</evidence>
<dbReference type="PANTHER" id="PTHR11644">
    <property type="entry name" value="CYTIDINE DEAMINASE"/>
    <property type="match status" value="1"/>
</dbReference>
<evidence type="ECO:0000256" key="5">
    <source>
        <dbReference type="ARBA" id="ARBA00022833"/>
    </source>
</evidence>
<dbReference type="Pfam" id="PF00383">
    <property type="entry name" value="dCMP_cyt_deam_1"/>
    <property type="match status" value="1"/>
</dbReference>
<evidence type="ECO:0000313" key="10">
    <source>
        <dbReference type="EMBL" id="TMP85656.1"/>
    </source>
</evidence>
<dbReference type="Pfam" id="PF08211">
    <property type="entry name" value="dCMP_cyt_deam_2"/>
    <property type="match status" value="1"/>
</dbReference>
<dbReference type="GO" id="GO:0042802">
    <property type="term" value="F:identical protein binding"/>
    <property type="evidence" value="ECO:0007669"/>
    <property type="project" value="UniProtKB-ARBA"/>
</dbReference>